<sequence>MADIISFYAATRRLSRPAPPENTAGGPAQLLFFTGVRYERPIIDIKMDAQKKPRKRKLAAIKDAG</sequence>
<gene>
    <name evidence="1" type="ORF">GGQ73_003248</name>
</gene>
<reference evidence="1 2" key="1">
    <citation type="submission" date="2020-08" db="EMBL/GenBank/DDBJ databases">
        <title>Genomic Encyclopedia of Type Strains, Phase IV (KMG-IV): sequencing the most valuable type-strain genomes for metagenomic binning, comparative biology and taxonomic classification.</title>
        <authorList>
            <person name="Goeker M."/>
        </authorList>
    </citation>
    <scope>NUCLEOTIDE SEQUENCE [LARGE SCALE GENOMIC DNA]</scope>
    <source>
        <strain evidence="1 2">DSM 26438</strain>
    </source>
</reference>
<accession>A0A7W6CCF5</accession>
<dbReference type="AlphaFoldDB" id="A0A7W6CCF5"/>
<evidence type="ECO:0000313" key="2">
    <source>
        <dbReference type="Proteomes" id="UP000565286"/>
    </source>
</evidence>
<comment type="caution">
    <text evidence="1">The sequence shown here is derived from an EMBL/GenBank/DDBJ whole genome shotgun (WGS) entry which is preliminary data.</text>
</comment>
<dbReference type="RefSeq" id="WP_174152418.1">
    <property type="nucleotide sequence ID" value="NZ_JAAMCM010000005.1"/>
</dbReference>
<dbReference type="Proteomes" id="UP000565286">
    <property type="component" value="Unassembled WGS sequence"/>
</dbReference>
<protein>
    <submittedName>
        <fullName evidence="1">Uncharacterized protein</fullName>
    </submittedName>
</protein>
<organism evidence="1 2">
    <name type="scientific">Rhizobium skierniewicense</name>
    <dbReference type="NCBI Taxonomy" id="984260"/>
    <lineage>
        <taxon>Bacteria</taxon>
        <taxon>Pseudomonadati</taxon>
        <taxon>Pseudomonadota</taxon>
        <taxon>Alphaproteobacteria</taxon>
        <taxon>Hyphomicrobiales</taxon>
        <taxon>Rhizobiaceae</taxon>
        <taxon>Rhizobium/Agrobacterium group</taxon>
        <taxon>Rhizobium</taxon>
    </lineage>
</organism>
<evidence type="ECO:0000313" key="1">
    <source>
        <dbReference type="EMBL" id="MBB3947282.1"/>
    </source>
</evidence>
<proteinExistence type="predicted"/>
<keyword evidence="2" id="KW-1185">Reference proteome</keyword>
<name>A0A7W6CCF5_9HYPH</name>
<dbReference type="EMBL" id="JACIDV010000009">
    <property type="protein sequence ID" value="MBB3947282.1"/>
    <property type="molecule type" value="Genomic_DNA"/>
</dbReference>